<gene>
    <name evidence="17" type="ORF">HYC85_017745</name>
</gene>
<evidence type="ECO:0000256" key="4">
    <source>
        <dbReference type="ARBA" id="ARBA00022723"/>
    </source>
</evidence>
<reference evidence="17 18" key="2">
    <citation type="submission" date="2020-07" db="EMBL/GenBank/DDBJ databases">
        <title>Genome assembly of wild tea tree DASZ reveals pedigree and selection history of tea varieties.</title>
        <authorList>
            <person name="Zhang W."/>
        </authorList>
    </citation>
    <scope>NUCLEOTIDE SEQUENCE [LARGE SCALE GENOMIC DNA]</scope>
    <source>
        <strain evidence="18">cv. G240</strain>
        <tissue evidence="17">Leaf</tissue>
    </source>
</reference>
<accession>A0A7J7GW59</accession>
<dbReference type="Pfam" id="PF00320">
    <property type="entry name" value="GATA"/>
    <property type="match status" value="1"/>
</dbReference>
<dbReference type="EMBL" id="JACBKZ010000008">
    <property type="protein sequence ID" value="KAF5943668.1"/>
    <property type="molecule type" value="Genomic_DNA"/>
</dbReference>
<evidence type="ECO:0000259" key="16">
    <source>
        <dbReference type="PROSITE" id="PS51320"/>
    </source>
</evidence>
<evidence type="ECO:0000256" key="11">
    <source>
        <dbReference type="ARBA" id="ARBA00023242"/>
    </source>
</evidence>
<dbReference type="InterPro" id="IPR010399">
    <property type="entry name" value="Tify_dom"/>
</dbReference>
<reference evidence="18" key="1">
    <citation type="journal article" date="2020" name="Nat. Commun.">
        <title>Genome assembly of wild tea tree DASZ reveals pedigree and selection history of tea varieties.</title>
        <authorList>
            <person name="Zhang W."/>
            <person name="Zhang Y."/>
            <person name="Qiu H."/>
            <person name="Guo Y."/>
            <person name="Wan H."/>
            <person name="Zhang X."/>
            <person name="Scossa F."/>
            <person name="Alseekh S."/>
            <person name="Zhang Q."/>
            <person name="Wang P."/>
            <person name="Xu L."/>
            <person name="Schmidt M.H."/>
            <person name="Jia X."/>
            <person name="Li D."/>
            <person name="Zhu A."/>
            <person name="Guo F."/>
            <person name="Chen W."/>
            <person name="Ni D."/>
            <person name="Usadel B."/>
            <person name="Fernie A.R."/>
            <person name="Wen W."/>
        </authorList>
    </citation>
    <scope>NUCLEOTIDE SEQUENCE [LARGE SCALE GENOMIC DNA]</scope>
    <source>
        <strain evidence="18">cv. G240</strain>
    </source>
</reference>
<evidence type="ECO:0008006" key="19">
    <source>
        <dbReference type="Google" id="ProtNLM"/>
    </source>
</evidence>
<evidence type="ECO:0000313" key="18">
    <source>
        <dbReference type="Proteomes" id="UP000593564"/>
    </source>
</evidence>
<evidence type="ECO:0000256" key="7">
    <source>
        <dbReference type="ARBA" id="ARBA00023015"/>
    </source>
</evidence>
<evidence type="ECO:0000256" key="6">
    <source>
        <dbReference type="ARBA" id="ARBA00022833"/>
    </source>
</evidence>
<keyword evidence="11 13" id="KW-0539">Nucleus</keyword>
<evidence type="ECO:0000259" key="15">
    <source>
        <dbReference type="PROSITE" id="PS51017"/>
    </source>
</evidence>
<dbReference type="PROSITE" id="PS51320">
    <property type="entry name" value="TIFY"/>
    <property type="match status" value="1"/>
</dbReference>
<proteinExistence type="inferred from homology"/>
<dbReference type="PANTHER" id="PTHR46125">
    <property type="entry name" value="GATA TRANSCRIPTION FACTOR 28"/>
    <property type="match status" value="1"/>
</dbReference>
<feature type="domain" description="Tify" evidence="16">
    <location>
        <begin position="66"/>
        <end position="101"/>
    </location>
</feature>
<dbReference type="InterPro" id="IPR010402">
    <property type="entry name" value="CCT_domain"/>
</dbReference>
<evidence type="ECO:0000259" key="14">
    <source>
        <dbReference type="PROSITE" id="PS50114"/>
    </source>
</evidence>
<feature type="domain" description="GATA-type" evidence="14">
    <location>
        <begin position="242"/>
        <end position="298"/>
    </location>
</feature>
<evidence type="ECO:0000256" key="10">
    <source>
        <dbReference type="ARBA" id="ARBA00023163"/>
    </source>
</evidence>
<keyword evidence="8" id="KW-0238">DNA-binding</keyword>
<evidence type="ECO:0000256" key="8">
    <source>
        <dbReference type="ARBA" id="ARBA00023125"/>
    </source>
</evidence>
<dbReference type="Proteomes" id="UP000593564">
    <property type="component" value="Unassembled WGS sequence"/>
</dbReference>
<dbReference type="InterPro" id="IPR000679">
    <property type="entry name" value="Znf_GATA"/>
</dbReference>
<keyword evidence="18" id="KW-1185">Reference proteome</keyword>
<dbReference type="PANTHER" id="PTHR46125:SF15">
    <property type="entry name" value="GATA TRANSCRIPTION FACTOR 19-LIKE ISOFORM X1"/>
    <property type="match status" value="1"/>
</dbReference>
<dbReference type="PROSITE" id="PS00344">
    <property type="entry name" value="GATA_ZN_FINGER_1"/>
    <property type="match status" value="1"/>
</dbReference>
<dbReference type="PROSITE" id="PS50114">
    <property type="entry name" value="GATA_ZN_FINGER_2"/>
    <property type="match status" value="1"/>
</dbReference>
<evidence type="ECO:0000256" key="5">
    <source>
        <dbReference type="ARBA" id="ARBA00022771"/>
    </source>
</evidence>
<dbReference type="Pfam" id="PF06203">
    <property type="entry name" value="CCT"/>
    <property type="match status" value="1"/>
</dbReference>
<dbReference type="SMART" id="SM00401">
    <property type="entry name" value="ZnF_GATA"/>
    <property type="match status" value="1"/>
</dbReference>
<evidence type="ECO:0000256" key="3">
    <source>
        <dbReference type="ARBA" id="ARBA00007722"/>
    </source>
</evidence>
<dbReference type="GO" id="GO:0008270">
    <property type="term" value="F:zinc ion binding"/>
    <property type="evidence" value="ECO:0007669"/>
    <property type="project" value="UniProtKB-KW"/>
</dbReference>
<comment type="similarity">
    <text evidence="3">Belongs to the type IV zinc-finger family. Class C subfamily.</text>
</comment>
<dbReference type="GO" id="GO:0006355">
    <property type="term" value="P:regulation of DNA-templated transcription"/>
    <property type="evidence" value="ECO:0007669"/>
    <property type="project" value="InterPro"/>
</dbReference>
<dbReference type="Gene3D" id="3.30.50.10">
    <property type="entry name" value="Erythroid Transcription Factor GATA-1, subunit A"/>
    <property type="match status" value="1"/>
</dbReference>
<feature type="domain" description="CCT" evidence="15">
    <location>
        <begin position="182"/>
        <end position="224"/>
    </location>
</feature>
<dbReference type="InterPro" id="IPR045280">
    <property type="entry name" value="TIFY-like"/>
</dbReference>
<evidence type="ECO:0000256" key="1">
    <source>
        <dbReference type="ARBA" id="ARBA00002206"/>
    </source>
</evidence>
<dbReference type="SUPFAM" id="SSF57716">
    <property type="entry name" value="Glucocorticoid receptor-like (DNA-binding domain)"/>
    <property type="match status" value="1"/>
</dbReference>
<keyword evidence="6" id="KW-0862">Zinc</keyword>
<evidence type="ECO:0000313" key="17">
    <source>
        <dbReference type="EMBL" id="KAF5943668.1"/>
    </source>
</evidence>
<organism evidence="17 18">
    <name type="scientific">Camellia sinensis</name>
    <name type="common">Tea plant</name>
    <name type="synonym">Thea sinensis</name>
    <dbReference type="NCBI Taxonomy" id="4442"/>
    <lineage>
        <taxon>Eukaryota</taxon>
        <taxon>Viridiplantae</taxon>
        <taxon>Streptophyta</taxon>
        <taxon>Embryophyta</taxon>
        <taxon>Tracheophyta</taxon>
        <taxon>Spermatophyta</taxon>
        <taxon>Magnoliopsida</taxon>
        <taxon>eudicotyledons</taxon>
        <taxon>Gunneridae</taxon>
        <taxon>Pentapetalae</taxon>
        <taxon>asterids</taxon>
        <taxon>Ericales</taxon>
        <taxon>Theaceae</taxon>
        <taxon>Camellia</taxon>
    </lineage>
</organism>
<protein>
    <recommendedName>
        <fullName evidence="19">CCT domain-containing protein</fullName>
    </recommendedName>
</protein>
<keyword evidence="5 12" id="KW-0863">Zinc-finger</keyword>
<evidence type="ECO:0000256" key="13">
    <source>
        <dbReference type="PROSITE-ProRule" id="PRU00357"/>
    </source>
</evidence>
<comment type="function">
    <text evidence="1">Transcriptional activator that specifically binds 5'-GATA-3' or 5'-GAT-3' motifs within gene promoters.</text>
</comment>
<dbReference type="AlphaFoldDB" id="A0A7J7GW59"/>
<evidence type="ECO:0000256" key="2">
    <source>
        <dbReference type="ARBA" id="ARBA00004123"/>
    </source>
</evidence>
<keyword evidence="10" id="KW-0804">Transcription</keyword>
<keyword evidence="7" id="KW-0805">Transcription regulation</keyword>
<evidence type="ECO:0000256" key="9">
    <source>
        <dbReference type="ARBA" id="ARBA00023159"/>
    </source>
</evidence>
<evidence type="ECO:0000256" key="12">
    <source>
        <dbReference type="PROSITE-ProRule" id="PRU00094"/>
    </source>
</evidence>
<dbReference type="GO" id="GO:0005634">
    <property type="term" value="C:nucleus"/>
    <property type="evidence" value="ECO:0007669"/>
    <property type="project" value="UniProtKB-SubCell"/>
</dbReference>
<name>A0A7J7GW59_CAMSI</name>
<keyword evidence="4" id="KW-0479">Metal-binding</keyword>
<comment type="subcellular location">
    <subcellularLocation>
        <location evidence="2 13">Nucleus</location>
    </subcellularLocation>
</comment>
<keyword evidence="9" id="KW-0010">Activator</keyword>
<dbReference type="GO" id="GO:0043565">
    <property type="term" value="F:sequence-specific DNA binding"/>
    <property type="evidence" value="ECO:0007669"/>
    <property type="project" value="InterPro"/>
</dbReference>
<comment type="caution">
    <text evidence="17">The sequence shown here is derived from an EMBL/GenBank/DDBJ whole genome shotgun (WGS) entry which is preliminary data.</text>
</comment>
<dbReference type="CDD" id="cd00202">
    <property type="entry name" value="ZnF_GATA"/>
    <property type="match status" value="1"/>
</dbReference>
<dbReference type="InterPro" id="IPR013088">
    <property type="entry name" value="Znf_NHR/GATA"/>
</dbReference>
<sequence>MEAVNPIPLQARPHEELEDHMQVSSIRVDEDGGGGGFEADDVSGGCAVEVQVNSVILPVNNNPVALPSPTSELSISFEGEVYVFPAVTPEKVNADHVDEGESKAVCFSMTLCITIRLQTRNQSCKIILILAMHIQMVEPVQAVLLLLGGREIPNSVPSSEFLLQQNNKSLGGASSRSNISRRTASLVRFRAKRKERSFEKKIRYSCRKELALRMHRKNGQFASIKKLADGDWHPSDGTPPPVSAVRKCQHCGISEKSTPAMRRGPAGPRTLCNACGLRWANKGTLRDLTKAGRISSFNENESGTPLGVELVEAENLYHNQDEQGSPEEMKPLAMELGNPSMMQNEQDSLEATEAVTDNSAVQVENSSANLDDQETLDELASASGTEFEIPTNFDEQVDVDSHMVTGWPGT</sequence>
<dbReference type="PROSITE" id="PS51017">
    <property type="entry name" value="CCT"/>
    <property type="match status" value="1"/>
</dbReference>